<keyword evidence="1" id="KW-1133">Transmembrane helix</keyword>
<keyword evidence="1" id="KW-0472">Membrane</keyword>
<keyword evidence="3" id="KW-1185">Reference proteome</keyword>
<sequence length="159" mass="16983">MAATEPVGRRRRARWQPAARSAVLWPLTLLTVAALAIDAYIHADLASSYDPISHDISQGDLFRIEAGLSSLAALLLVLTSSRLVWTFAAAVLASALGAILLYRYVDVGVLGPLPNMYEPLWFPEKTSAAIAEAVGTVTAIVGLVLAHRASHAQRAARAR</sequence>
<name>A0A7W7RBW9_KITKI</name>
<evidence type="ECO:0000256" key="1">
    <source>
        <dbReference type="SAM" id="Phobius"/>
    </source>
</evidence>
<gene>
    <name evidence="2" type="ORF">FHR34_007653</name>
</gene>
<comment type="caution">
    <text evidence="2">The sequence shown here is derived from an EMBL/GenBank/DDBJ whole genome shotgun (WGS) entry which is preliminary data.</text>
</comment>
<accession>A0A7W7RBW9</accession>
<feature type="transmembrane region" description="Helical" evidence="1">
    <location>
        <begin position="61"/>
        <end position="78"/>
    </location>
</feature>
<dbReference type="AlphaFoldDB" id="A0A7W7RBW9"/>
<dbReference type="RefSeq" id="WP_184946009.1">
    <property type="nucleotide sequence ID" value="NZ_JACHJV010000003.1"/>
</dbReference>
<dbReference type="EMBL" id="JACHJV010000003">
    <property type="protein sequence ID" value="MBB4928556.1"/>
    <property type="molecule type" value="Genomic_DNA"/>
</dbReference>
<dbReference type="Proteomes" id="UP000540506">
    <property type="component" value="Unassembled WGS sequence"/>
</dbReference>
<evidence type="ECO:0000313" key="3">
    <source>
        <dbReference type="Proteomes" id="UP000540506"/>
    </source>
</evidence>
<evidence type="ECO:0000313" key="2">
    <source>
        <dbReference type="EMBL" id="MBB4928556.1"/>
    </source>
</evidence>
<reference evidence="2 3" key="1">
    <citation type="submission" date="2020-08" db="EMBL/GenBank/DDBJ databases">
        <title>Sequencing the genomes of 1000 actinobacteria strains.</title>
        <authorList>
            <person name="Klenk H.-P."/>
        </authorList>
    </citation>
    <scope>NUCLEOTIDE SEQUENCE [LARGE SCALE GENOMIC DNA]</scope>
    <source>
        <strain evidence="2 3">DSM 41654</strain>
    </source>
</reference>
<feature type="transmembrane region" description="Helical" evidence="1">
    <location>
        <begin position="125"/>
        <end position="146"/>
    </location>
</feature>
<feature type="transmembrane region" description="Helical" evidence="1">
    <location>
        <begin position="21"/>
        <end position="41"/>
    </location>
</feature>
<organism evidence="2 3">
    <name type="scientific">Kitasatospora kifunensis</name>
    <name type="common">Streptomyces kifunensis</name>
    <dbReference type="NCBI Taxonomy" id="58351"/>
    <lineage>
        <taxon>Bacteria</taxon>
        <taxon>Bacillati</taxon>
        <taxon>Actinomycetota</taxon>
        <taxon>Actinomycetes</taxon>
        <taxon>Kitasatosporales</taxon>
        <taxon>Streptomycetaceae</taxon>
        <taxon>Kitasatospora</taxon>
    </lineage>
</organism>
<protein>
    <submittedName>
        <fullName evidence="2">Uncharacterized protein</fullName>
    </submittedName>
</protein>
<keyword evidence="1" id="KW-0812">Transmembrane</keyword>
<proteinExistence type="predicted"/>
<feature type="transmembrane region" description="Helical" evidence="1">
    <location>
        <begin position="85"/>
        <end position="105"/>
    </location>
</feature>